<evidence type="ECO:0000259" key="2">
    <source>
        <dbReference type="Pfam" id="PF06722"/>
    </source>
</evidence>
<proteinExistence type="predicted"/>
<dbReference type="PANTHER" id="PTHR48050:SF13">
    <property type="entry name" value="STEROL 3-BETA-GLUCOSYLTRANSFERASE UGT80A2"/>
    <property type="match status" value="1"/>
</dbReference>
<feature type="domain" description="Erythromycin biosynthesis protein CIII-like C-terminal" evidence="2">
    <location>
        <begin position="251"/>
        <end position="377"/>
    </location>
</feature>
<dbReference type="InterPro" id="IPR010610">
    <property type="entry name" value="EryCIII-like_C"/>
</dbReference>
<organism evidence="3 4">
    <name type="scientific">Dactylosporangium darangshiense</name>
    <dbReference type="NCBI Taxonomy" id="579108"/>
    <lineage>
        <taxon>Bacteria</taxon>
        <taxon>Bacillati</taxon>
        <taxon>Actinomycetota</taxon>
        <taxon>Actinomycetes</taxon>
        <taxon>Micromonosporales</taxon>
        <taxon>Micromonosporaceae</taxon>
        <taxon>Dactylosporangium</taxon>
    </lineage>
</organism>
<dbReference type="PANTHER" id="PTHR48050">
    <property type="entry name" value="STEROL 3-BETA-GLUCOSYLTRANSFERASE"/>
    <property type="match status" value="1"/>
</dbReference>
<dbReference type="Pfam" id="PF03033">
    <property type="entry name" value="Glyco_transf_28"/>
    <property type="match status" value="1"/>
</dbReference>
<accession>A0ABP8DNQ2</accession>
<dbReference type="EMBL" id="BAABAT010000041">
    <property type="protein sequence ID" value="GAA4260526.1"/>
    <property type="molecule type" value="Genomic_DNA"/>
</dbReference>
<name>A0ABP8DNQ2_9ACTN</name>
<reference evidence="4" key="1">
    <citation type="journal article" date="2019" name="Int. J. Syst. Evol. Microbiol.">
        <title>The Global Catalogue of Microorganisms (GCM) 10K type strain sequencing project: providing services to taxonomists for standard genome sequencing and annotation.</title>
        <authorList>
            <consortium name="The Broad Institute Genomics Platform"/>
            <consortium name="The Broad Institute Genome Sequencing Center for Infectious Disease"/>
            <person name="Wu L."/>
            <person name="Ma J."/>
        </authorList>
    </citation>
    <scope>NUCLEOTIDE SEQUENCE [LARGE SCALE GENOMIC DNA]</scope>
    <source>
        <strain evidence="4">JCM 17441</strain>
    </source>
</reference>
<keyword evidence="4" id="KW-1185">Reference proteome</keyword>
<dbReference type="InterPro" id="IPR004276">
    <property type="entry name" value="GlycoTrans_28_N"/>
</dbReference>
<dbReference type="Pfam" id="PF06722">
    <property type="entry name" value="EryCIII-like_C"/>
    <property type="match status" value="1"/>
</dbReference>
<protein>
    <submittedName>
        <fullName evidence="3">Glycosyltransferase</fullName>
    </submittedName>
</protein>
<feature type="domain" description="Glycosyltransferase family 28 N-terminal" evidence="1">
    <location>
        <begin position="5"/>
        <end position="61"/>
    </location>
</feature>
<dbReference type="InterPro" id="IPR050426">
    <property type="entry name" value="Glycosyltransferase_28"/>
</dbReference>
<evidence type="ECO:0000259" key="1">
    <source>
        <dbReference type="Pfam" id="PF03033"/>
    </source>
</evidence>
<dbReference type="SUPFAM" id="SSF53756">
    <property type="entry name" value="UDP-Glycosyltransferase/glycogen phosphorylase"/>
    <property type="match status" value="1"/>
</dbReference>
<dbReference type="RefSeq" id="WP_345137420.1">
    <property type="nucleotide sequence ID" value="NZ_BAABAT010000041.1"/>
</dbReference>
<dbReference type="Proteomes" id="UP001500620">
    <property type="component" value="Unassembled WGS sequence"/>
</dbReference>
<gene>
    <name evidence="3" type="ORF">GCM10022255_089480</name>
</gene>
<evidence type="ECO:0000313" key="4">
    <source>
        <dbReference type="Proteomes" id="UP001500620"/>
    </source>
</evidence>
<dbReference type="Gene3D" id="3.40.50.2000">
    <property type="entry name" value="Glycogen Phosphorylase B"/>
    <property type="match status" value="2"/>
</dbReference>
<comment type="caution">
    <text evidence="3">The sequence shown here is derived from an EMBL/GenBank/DDBJ whole genome shotgun (WGS) entry which is preliminary data.</text>
</comment>
<evidence type="ECO:0000313" key="3">
    <source>
        <dbReference type="EMBL" id="GAA4260526.1"/>
    </source>
</evidence>
<sequence>MTTAILLTHGTGGDVNPFVAIGRELRRQGHDVVLLTHAPYAAAARDAGLRFEPIDTGESHERHELRTPQLLQARGPAALGDFYRQGGLIDQIRREVDLLRKFHRPGETVLVGRHTSALSTLIAAESTGAPCAWVALSPTQIRTTKAALVNVRNGLGGELDGIRAAAGLAPMAHWAGWFELPDLIVGAWPRWFDEAGERSPARVRLTGFIRSDADVPDVADLPAFAPGAPRPILVTGGTGRMHDRFYALAVEAAARLDRPTLVVAPDRAMLPGPLPPGAHWVPRLPFPAAFPRAGVVLHHGGIGTAATALAAGAPQVVLADGSDRPDNAARLAAHGLARWADAADCTPERLAALLEAALADTGHATRYAEVRDPSAEPAERVAAALVAGLAGTVVTGTRAARMRLAALTPAQRAQLLARRANGAA</sequence>